<dbReference type="PANTHER" id="PTHR30330:SF1">
    <property type="entry name" value="AMINO-ACID CARRIER PROTEIN ALST"/>
    <property type="match status" value="1"/>
</dbReference>
<proteinExistence type="inferred from homology"/>
<dbReference type="Proteomes" id="UP000886841">
    <property type="component" value="Unassembled WGS sequence"/>
</dbReference>
<keyword evidence="4 9" id="KW-1003">Cell membrane</keyword>
<feature type="transmembrane region" description="Helical" evidence="9">
    <location>
        <begin position="406"/>
        <end position="425"/>
    </location>
</feature>
<accession>A0A9D1EIU0</accession>
<comment type="caution">
    <text evidence="10">The sequence shown here is derived from an EMBL/GenBank/DDBJ whole genome shotgun (WGS) entry which is preliminary data.</text>
</comment>
<evidence type="ECO:0000256" key="8">
    <source>
        <dbReference type="ARBA" id="ARBA00023136"/>
    </source>
</evidence>
<dbReference type="FunFam" id="1.20.1740.10:FF:000004">
    <property type="entry name" value="Sodium:alanine symporter family protein"/>
    <property type="match status" value="1"/>
</dbReference>
<keyword evidence="5 9" id="KW-0812">Transmembrane</keyword>
<feature type="transmembrane region" description="Helical" evidence="9">
    <location>
        <begin position="379"/>
        <end position="400"/>
    </location>
</feature>
<evidence type="ECO:0000256" key="1">
    <source>
        <dbReference type="ARBA" id="ARBA00004651"/>
    </source>
</evidence>
<evidence type="ECO:0000256" key="5">
    <source>
        <dbReference type="ARBA" id="ARBA00022692"/>
    </source>
</evidence>
<feature type="transmembrane region" description="Helical" evidence="9">
    <location>
        <begin position="60"/>
        <end position="85"/>
    </location>
</feature>
<feature type="transmembrane region" description="Helical" evidence="9">
    <location>
        <begin position="343"/>
        <end position="367"/>
    </location>
</feature>
<evidence type="ECO:0000313" key="11">
    <source>
        <dbReference type="Proteomes" id="UP000886841"/>
    </source>
</evidence>
<reference evidence="10" key="2">
    <citation type="journal article" date="2021" name="PeerJ">
        <title>Extensive microbial diversity within the chicken gut microbiome revealed by metagenomics and culture.</title>
        <authorList>
            <person name="Gilroy R."/>
            <person name="Ravi A."/>
            <person name="Getino M."/>
            <person name="Pursley I."/>
            <person name="Horton D.L."/>
            <person name="Alikhan N.F."/>
            <person name="Baker D."/>
            <person name="Gharbi K."/>
            <person name="Hall N."/>
            <person name="Watson M."/>
            <person name="Adriaenssens E.M."/>
            <person name="Foster-Nyarko E."/>
            <person name="Jarju S."/>
            <person name="Secka A."/>
            <person name="Antonio M."/>
            <person name="Oren A."/>
            <person name="Chaudhuri R.R."/>
            <person name="La Ragione R."/>
            <person name="Hildebrand F."/>
            <person name="Pallen M.J."/>
        </authorList>
    </citation>
    <scope>NUCLEOTIDE SEQUENCE</scope>
    <source>
        <strain evidence="10">ChiSxjej1B13-7041</strain>
    </source>
</reference>
<evidence type="ECO:0000256" key="9">
    <source>
        <dbReference type="RuleBase" id="RU363064"/>
    </source>
</evidence>
<dbReference type="Gene3D" id="1.20.1740.10">
    <property type="entry name" value="Amino acid/polyamine transporter I"/>
    <property type="match status" value="1"/>
</dbReference>
<evidence type="ECO:0000256" key="4">
    <source>
        <dbReference type="ARBA" id="ARBA00022475"/>
    </source>
</evidence>
<sequence>MNAILASINDFLYVYILVFLLGGAGIYFTLKTKGVQFRLLKEGLRTLTEKKASQNGISSFQALMISTASRVGTGNIIGVATAIAIGGPGAIFWMWVMALLGGASAFYESVLAQVYKVPMGDEFKGGPAYYIKQGLGQKKIAVLYAVLLIGCTGFGWNTTTAYNMSASLEYYIPNYRDTIAPYILGIILVVLVGAIIFGGARRIGALSSIFVPIMACIYIVFGIACIVTNIEKLPSVFSQIFSEAFDFSSIAGGFAGSCIVQGVKRGLFSNEAGMGTGPNAAAAASCSHPVVQGLAQMISVFLDTLVICSATAMILLFSGVEGTAENAGSPFVQQAVQSMFGEFGIHIITIALMLFAFTTLLGNYFYAEQNLKYITESKNVLFIFRVVALLVIFVGTRVGFETAWNFTDILMGLVAIINIIAVFAMRKTVEKTLKHYEKERKNTKEPKFKAKDIGLDVDCWK</sequence>
<dbReference type="PANTHER" id="PTHR30330">
    <property type="entry name" value="AGSS FAMILY TRANSPORTER, SODIUM-ALANINE"/>
    <property type="match status" value="1"/>
</dbReference>
<feature type="transmembrane region" description="Helical" evidence="9">
    <location>
        <begin position="179"/>
        <end position="197"/>
    </location>
</feature>
<feature type="transmembrane region" description="Helical" evidence="9">
    <location>
        <begin position="300"/>
        <end position="320"/>
    </location>
</feature>
<dbReference type="AlphaFoldDB" id="A0A9D1EIU0"/>
<gene>
    <name evidence="10" type="ORF">IAB98_02920</name>
</gene>
<dbReference type="GO" id="GO:0005283">
    <property type="term" value="F:amino acid:sodium symporter activity"/>
    <property type="evidence" value="ECO:0007669"/>
    <property type="project" value="InterPro"/>
</dbReference>
<feature type="transmembrane region" description="Helical" evidence="9">
    <location>
        <begin position="140"/>
        <end position="159"/>
    </location>
</feature>
<name>A0A9D1EIU0_9FIRM</name>
<keyword evidence="7 9" id="KW-1133">Transmembrane helix</keyword>
<keyword evidence="6 9" id="KW-0769">Symport</keyword>
<dbReference type="NCBIfam" id="TIGR00835">
    <property type="entry name" value="agcS"/>
    <property type="match status" value="1"/>
</dbReference>
<evidence type="ECO:0000256" key="7">
    <source>
        <dbReference type="ARBA" id="ARBA00022989"/>
    </source>
</evidence>
<dbReference type="PROSITE" id="PS00873">
    <property type="entry name" value="NA_ALANINE_SYMP"/>
    <property type="match status" value="1"/>
</dbReference>
<dbReference type="PRINTS" id="PR00175">
    <property type="entry name" value="NAALASMPORT"/>
</dbReference>
<comment type="subcellular location">
    <subcellularLocation>
        <location evidence="1 9">Cell membrane</location>
        <topology evidence="1 9">Multi-pass membrane protein</topology>
    </subcellularLocation>
</comment>
<dbReference type="EMBL" id="DVHU01000024">
    <property type="protein sequence ID" value="HIR92359.1"/>
    <property type="molecule type" value="Genomic_DNA"/>
</dbReference>
<feature type="transmembrane region" description="Helical" evidence="9">
    <location>
        <begin position="12"/>
        <end position="30"/>
    </location>
</feature>
<evidence type="ECO:0000256" key="3">
    <source>
        <dbReference type="ARBA" id="ARBA00022448"/>
    </source>
</evidence>
<dbReference type="Pfam" id="PF01235">
    <property type="entry name" value="Na_Ala_symp"/>
    <property type="match status" value="1"/>
</dbReference>
<organism evidence="10 11">
    <name type="scientific">Candidatus Egerieimonas intestinavium</name>
    <dbReference type="NCBI Taxonomy" id="2840777"/>
    <lineage>
        <taxon>Bacteria</taxon>
        <taxon>Bacillati</taxon>
        <taxon>Bacillota</taxon>
        <taxon>Clostridia</taxon>
        <taxon>Lachnospirales</taxon>
        <taxon>Lachnospiraceae</taxon>
        <taxon>Lachnospiraceae incertae sedis</taxon>
        <taxon>Candidatus Egerieimonas</taxon>
    </lineage>
</organism>
<keyword evidence="8 9" id="KW-0472">Membrane</keyword>
<comment type="similarity">
    <text evidence="2 9">Belongs to the alanine or glycine:cation symporter (AGCS) (TC 2.A.25) family.</text>
</comment>
<reference evidence="10" key="1">
    <citation type="submission" date="2020-10" db="EMBL/GenBank/DDBJ databases">
        <authorList>
            <person name="Gilroy R."/>
        </authorList>
    </citation>
    <scope>NUCLEOTIDE SEQUENCE</scope>
    <source>
        <strain evidence="10">ChiSxjej1B13-7041</strain>
    </source>
</reference>
<evidence type="ECO:0000256" key="6">
    <source>
        <dbReference type="ARBA" id="ARBA00022847"/>
    </source>
</evidence>
<feature type="transmembrane region" description="Helical" evidence="9">
    <location>
        <begin position="209"/>
        <end position="230"/>
    </location>
</feature>
<protein>
    <submittedName>
        <fullName evidence="10">Alanine:cation symporter family protein</fullName>
    </submittedName>
</protein>
<evidence type="ECO:0000313" key="10">
    <source>
        <dbReference type="EMBL" id="HIR92359.1"/>
    </source>
</evidence>
<evidence type="ECO:0000256" key="2">
    <source>
        <dbReference type="ARBA" id="ARBA00009261"/>
    </source>
</evidence>
<keyword evidence="3 9" id="KW-0813">Transport</keyword>
<dbReference type="GO" id="GO:0005886">
    <property type="term" value="C:plasma membrane"/>
    <property type="evidence" value="ECO:0007669"/>
    <property type="project" value="UniProtKB-SubCell"/>
</dbReference>
<dbReference type="InterPro" id="IPR001463">
    <property type="entry name" value="Na/Ala_symport"/>
</dbReference>